<reference evidence="3" key="2">
    <citation type="submission" date="2023-06" db="EMBL/GenBank/DDBJ databases">
        <authorList>
            <person name="Ma L."/>
            <person name="Liu K.-W."/>
            <person name="Li Z."/>
            <person name="Hsiao Y.-Y."/>
            <person name="Qi Y."/>
            <person name="Fu T."/>
            <person name="Tang G."/>
            <person name="Zhang D."/>
            <person name="Sun W.-H."/>
            <person name="Liu D.-K."/>
            <person name="Li Y."/>
            <person name="Chen G.-Z."/>
            <person name="Liu X.-D."/>
            <person name="Liao X.-Y."/>
            <person name="Jiang Y.-T."/>
            <person name="Yu X."/>
            <person name="Hao Y."/>
            <person name="Huang J."/>
            <person name="Zhao X.-W."/>
            <person name="Ke S."/>
            <person name="Chen Y.-Y."/>
            <person name="Wu W.-L."/>
            <person name="Hsu J.-L."/>
            <person name="Lin Y.-F."/>
            <person name="Huang M.-D."/>
            <person name="Li C.-Y."/>
            <person name="Huang L."/>
            <person name="Wang Z.-W."/>
            <person name="Zhao X."/>
            <person name="Zhong W.-Y."/>
            <person name="Peng D.-H."/>
            <person name="Ahmad S."/>
            <person name="Lan S."/>
            <person name="Zhang J.-S."/>
            <person name="Tsai W.-C."/>
            <person name="Van De Peer Y."/>
            <person name="Liu Z.-J."/>
        </authorList>
    </citation>
    <scope>NUCLEOTIDE SEQUENCE</scope>
    <source>
        <strain evidence="3">CP</strain>
        <tissue evidence="3">Leaves</tissue>
    </source>
</reference>
<keyword evidence="4" id="KW-1185">Reference proteome</keyword>
<dbReference type="GO" id="GO:0035251">
    <property type="term" value="F:UDP-glucosyltransferase activity"/>
    <property type="evidence" value="ECO:0007669"/>
    <property type="project" value="TreeGrafter"/>
</dbReference>
<keyword evidence="2" id="KW-0328">Glycosyltransferase</keyword>
<dbReference type="EMBL" id="JAUJYO010000008">
    <property type="protein sequence ID" value="KAK1311234.1"/>
    <property type="molecule type" value="Genomic_DNA"/>
</dbReference>
<proteinExistence type="inferred from homology"/>
<dbReference type="AlphaFoldDB" id="A0AAV9EDH8"/>
<comment type="similarity">
    <text evidence="1">Belongs to the UDP-glycosyltransferase family.</text>
</comment>
<dbReference type="PANTHER" id="PTHR48047">
    <property type="entry name" value="GLYCOSYLTRANSFERASE"/>
    <property type="match status" value="1"/>
</dbReference>
<name>A0AAV9EDH8_ACOCL</name>
<evidence type="ECO:0000313" key="3">
    <source>
        <dbReference type="EMBL" id="KAK1311234.1"/>
    </source>
</evidence>
<accession>A0AAV9EDH8</accession>
<gene>
    <name evidence="3" type="primary">GT7</name>
    <name evidence="3" type="ORF">QJS10_CPA08g01040</name>
</gene>
<sequence>MSSPKDLQIYFLPIIAPGHLLPMLDMALSFSHHTPNISLLIPPSSSSLLPPLLPSPLRLIVLETDTPSPSPSTPASSVSAASLEATLTSLFDPLRRRPPFCLVFDMFLPFAAECARARNVPSLVFHGTSFFSLCVSERIAFTIECASARDDDDNRPFVVPGLPDSIVLRPSQVPRASAAPLVKRLRQSNALSYGAVFNSFYVLEPTYAEH</sequence>
<dbReference type="Proteomes" id="UP001180020">
    <property type="component" value="Unassembled WGS sequence"/>
</dbReference>
<comment type="caution">
    <text evidence="3">The sequence shown here is derived from an EMBL/GenBank/DDBJ whole genome shotgun (WGS) entry which is preliminary data.</text>
</comment>
<reference evidence="3" key="1">
    <citation type="journal article" date="2023" name="Nat. Commun.">
        <title>Diploid and tetraploid genomes of Acorus and the evolution of monocots.</title>
        <authorList>
            <person name="Ma L."/>
            <person name="Liu K.W."/>
            <person name="Li Z."/>
            <person name="Hsiao Y.Y."/>
            <person name="Qi Y."/>
            <person name="Fu T."/>
            <person name="Tang G.D."/>
            <person name="Zhang D."/>
            <person name="Sun W.H."/>
            <person name="Liu D.K."/>
            <person name="Li Y."/>
            <person name="Chen G.Z."/>
            <person name="Liu X.D."/>
            <person name="Liao X.Y."/>
            <person name="Jiang Y.T."/>
            <person name="Yu X."/>
            <person name="Hao Y."/>
            <person name="Huang J."/>
            <person name="Zhao X.W."/>
            <person name="Ke S."/>
            <person name="Chen Y.Y."/>
            <person name="Wu W.L."/>
            <person name="Hsu J.L."/>
            <person name="Lin Y.F."/>
            <person name="Huang M.D."/>
            <person name="Li C.Y."/>
            <person name="Huang L."/>
            <person name="Wang Z.W."/>
            <person name="Zhao X."/>
            <person name="Zhong W.Y."/>
            <person name="Peng D.H."/>
            <person name="Ahmad S."/>
            <person name="Lan S."/>
            <person name="Zhang J.S."/>
            <person name="Tsai W.C."/>
            <person name="Van de Peer Y."/>
            <person name="Liu Z.J."/>
        </authorList>
    </citation>
    <scope>NUCLEOTIDE SEQUENCE</scope>
    <source>
        <strain evidence="3">CP</strain>
    </source>
</reference>
<keyword evidence="2" id="KW-0808">Transferase</keyword>
<evidence type="ECO:0000256" key="2">
    <source>
        <dbReference type="ARBA" id="ARBA00022676"/>
    </source>
</evidence>
<dbReference type="Gene3D" id="3.40.50.2000">
    <property type="entry name" value="Glycogen Phosphorylase B"/>
    <property type="match status" value="1"/>
</dbReference>
<evidence type="ECO:0000313" key="4">
    <source>
        <dbReference type="Proteomes" id="UP001180020"/>
    </source>
</evidence>
<dbReference type="SUPFAM" id="SSF53756">
    <property type="entry name" value="UDP-Glycosyltransferase/glycogen phosphorylase"/>
    <property type="match status" value="1"/>
</dbReference>
<organism evidence="3 4">
    <name type="scientific">Acorus calamus</name>
    <name type="common">Sweet flag</name>
    <dbReference type="NCBI Taxonomy" id="4465"/>
    <lineage>
        <taxon>Eukaryota</taxon>
        <taxon>Viridiplantae</taxon>
        <taxon>Streptophyta</taxon>
        <taxon>Embryophyta</taxon>
        <taxon>Tracheophyta</taxon>
        <taxon>Spermatophyta</taxon>
        <taxon>Magnoliopsida</taxon>
        <taxon>Liliopsida</taxon>
        <taxon>Acoraceae</taxon>
        <taxon>Acorus</taxon>
    </lineage>
</organism>
<evidence type="ECO:0000256" key="1">
    <source>
        <dbReference type="ARBA" id="ARBA00009995"/>
    </source>
</evidence>
<dbReference type="PANTHER" id="PTHR48047:SF45">
    <property type="entry name" value="SCOPOLETIN GLUCOSYLTRANSFERASE-LIKE"/>
    <property type="match status" value="1"/>
</dbReference>
<protein>
    <submittedName>
        <fullName evidence="3">UDP-glucose flavonoid 3-O-glucosyltransferase 7</fullName>
    </submittedName>
</protein>